<keyword evidence="3" id="KW-1185">Reference proteome</keyword>
<name>A0ABZ1WGD4_9ACTN</name>
<evidence type="ECO:0000256" key="1">
    <source>
        <dbReference type="SAM" id="MobiDB-lite"/>
    </source>
</evidence>
<evidence type="ECO:0000313" key="2">
    <source>
        <dbReference type="EMBL" id="WUS59962.1"/>
    </source>
</evidence>
<organism evidence="2 3">
    <name type="scientific">Kitasatospora herbaricolor</name>
    <dbReference type="NCBI Taxonomy" id="68217"/>
    <lineage>
        <taxon>Bacteria</taxon>
        <taxon>Bacillati</taxon>
        <taxon>Actinomycetota</taxon>
        <taxon>Actinomycetes</taxon>
        <taxon>Kitasatosporales</taxon>
        <taxon>Streptomycetaceae</taxon>
        <taxon>Kitasatospora</taxon>
    </lineage>
</organism>
<evidence type="ECO:0000313" key="3">
    <source>
        <dbReference type="Proteomes" id="UP001432014"/>
    </source>
</evidence>
<gene>
    <name evidence="2" type="ORF">OG469_33390</name>
</gene>
<dbReference type="EMBL" id="CP108482">
    <property type="protein sequence ID" value="WUS59962.1"/>
    <property type="molecule type" value="Genomic_DNA"/>
</dbReference>
<proteinExistence type="predicted"/>
<feature type="compositionally biased region" description="Polar residues" evidence="1">
    <location>
        <begin position="1"/>
        <end position="16"/>
    </location>
</feature>
<feature type="region of interest" description="Disordered" evidence="1">
    <location>
        <begin position="1"/>
        <end position="27"/>
    </location>
</feature>
<dbReference type="RefSeq" id="WP_329493943.1">
    <property type="nucleotide sequence ID" value="NZ_CP108460.1"/>
</dbReference>
<reference evidence="2 3" key="1">
    <citation type="submission" date="2022-10" db="EMBL/GenBank/DDBJ databases">
        <title>The complete genomes of actinobacterial strains from the NBC collection.</title>
        <authorList>
            <person name="Joergensen T.S."/>
            <person name="Alvarez Arevalo M."/>
            <person name="Sterndorff E.B."/>
            <person name="Faurdal D."/>
            <person name="Vuksanovic O."/>
            <person name="Mourched A.-S."/>
            <person name="Charusanti P."/>
            <person name="Shaw S."/>
            <person name="Blin K."/>
            <person name="Weber T."/>
        </authorList>
    </citation>
    <scope>NUCLEOTIDE SEQUENCE [LARGE SCALE GENOMIC DNA]</scope>
    <source>
        <strain evidence="2 3">NBC_01247</strain>
    </source>
</reference>
<protein>
    <submittedName>
        <fullName evidence="2">Uncharacterized protein</fullName>
    </submittedName>
</protein>
<sequence>MITTAGGTKTNSSGRVKTSVIAGQHRPGGDAVVQWNAIGRPYQATSAAGTAARTTPHPRVRCRPDRAKYRVLI</sequence>
<dbReference type="Proteomes" id="UP001432014">
    <property type="component" value="Chromosome"/>
</dbReference>
<accession>A0ABZ1WGD4</accession>